<protein>
    <submittedName>
        <fullName evidence="1">Uncharacterized protein</fullName>
    </submittedName>
</protein>
<dbReference type="Proteomes" id="UP001501231">
    <property type="component" value="Unassembled WGS sequence"/>
</dbReference>
<sequence length="72" mass="8101">MKSGIGGRHRIPNIEVPNWDVEEMSENEAALVERDVDRNPDAHRATEPDEEQILRELYGEPDADGVFRGEAA</sequence>
<evidence type="ECO:0000313" key="1">
    <source>
        <dbReference type="EMBL" id="GAA2441977.1"/>
    </source>
</evidence>
<dbReference type="EMBL" id="BAAARW010000026">
    <property type="protein sequence ID" value="GAA2441977.1"/>
    <property type="molecule type" value="Genomic_DNA"/>
</dbReference>
<reference evidence="1 2" key="1">
    <citation type="journal article" date="2019" name="Int. J. Syst. Evol. Microbiol.">
        <title>The Global Catalogue of Microorganisms (GCM) 10K type strain sequencing project: providing services to taxonomists for standard genome sequencing and annotation.</title>
        <authorList>
            <consortium name="The Broad Institute Genomics Platform"/>
            <consortium name="The Broad Institute Genome Sequencing Center for Infectious Disease"/>
            <person name="Wu L."/>
            <person name="Ma J."/>
        </authorList>
    </citation>
    <scope>NUCLEOTIDE SEQUENCE [LARGE SCALE GENOMIC DNA]</scope>
    <source>
        <strain evidence="1 2">JCM 3325</strain>
    </source>
</reference>
<gene>
    <name evidence="1" type="ORF">GCM10010191_67820</name>
</gene>
<accession>A0ABN3JW19</accession>
<keyword evidence="2" id="KW-1185">Reference proteome</keyword>
<organism evidence="1 2">
    <name type="scientific">Actinomadura vinacea</name>
    <dbReference type="NCBI Taxonomy" id="115336"/>
    <lineage>
        <taxon>Bacteria</taxon>
        <taxon>Bacillati</taxon>
        <taxon>Actinomycetota</taxon>
        <taxon>Actinomycetes</taxon>
        <taxon>Streptosporangiales</taxon>
        <taxon>Thermomonosporaceae</taxon>
        <taxon>Actinomadura</taxon>
    </lineage>
</organism>
<name>A0ABN3JW19_9ACTN</name>
<comment type="caution">
    <text evidence="1">The sequence shown here is derived from an EMBL/GenBank/DDBJ whole genome shotgun (WGS) entry which is preliminary data.</text>
</comment>
<proteinExistence type="predicted"/>
<evidence type="ECO:0000313" key="2">
    <source>
        <dbReference type="Proteomes" id="UP001501231"/>
    </source>
</evidence>